<evidence type="ECO:0000259" key="1">
    <source>
        <dbReference type="PROSITE" id="PS50127"/>
    </source>
</evidence>
<accession>A0A0V0R1H6</accession>
<dbReference type="InterPro" id="IPR016135">
    <property type="entry name" value="UBQ-conjugating_enzyme/RWD"/>
</dbReference>
<dbReference type="OMA" id="NIHEWEG"/>
<protein>
    <submittedName>
        <fullName evidence="2">Ubiquitin-conjugating enzyme/RWD-like protein</fullName>
    </submittedName>
</protein>
<comment type="caution">
    <text evidence="2">The sequence shown here is derived from an EMBL/GenBank/DDBJ whole genome shotgun (WGS) entry which is preliminary data.</text>
</comment>
<dbReference type="OrthoDB" id="5596422at2759"/>
<dbReference type="Gene3D" id="3.10.110.10">
    <property type="entry name" value="Ubiquitin Conjugating Enzyme"/>
    <property type="match status" value="1"/>
</dbReference>
<evidence type="ECO:0000313" key="2">
    <source>
        <dbReference type="EMBL" id="KRX08347.1"/>
    </source>
</evidence>
<dbReference type="AlphaFoldDB" id="A0A0V0R1H6"/>
<keyword evidence="3" id="KW-1185">Reference proteome</keyword>
<gene>
    <name evidence="2" type="ORF">PPERSA_03341</name>
</gene>
<dbReference type="CDD" id="cd23814">
    <property type="entry name" value="UEV_AKTIP"/>
    <property type="match status" value="1"/>
</dbReference>
<sequence length="192" mass="22897">MLYSNQLGIYVIPKLNNIHEWEGIIFIRNGVYKMGKFKFLLIFPQQFPLEPPEVQFVSPVYHPLVDPQNLKLDLKKLLPVWNYGNEQQLYNIFIQIKNMFMDLQYLNILNSYNPQAGQDFNQNLEQFYQNVMNCVEQSQKNIFQNQNANILKFSEYDAVHQSIRQDLQDICEQNKDKSFDEKKQLLLQKLLN</sequence>
<dbReference type="PROSITE" id="PS50127">
    <property type="entry name" value="UBC_2"/>
    <property type="match status" value="1"/>
</dbReference>
<evidence type="ECO:0000313" key="3">
    <source>
        <dbReference type="Proteomes" id="UP000054937"/>
    </source>
</evidence>
<dbReference type="SUPFAM" id="SSF54495">
    <property type="entry name" value="UBC-like"/>
    <property type="match status" value="1"/>
</dbReference>
<dbReference type="InterPro" id="IPR000608">
    <property type="entry name" value="UBC"/>
</dbReference>
<dbReference type="PANTHER" id="PTHR24067">
    <property type="entry name" value="UBIQUITIN-CONJUGATING ENZYME E2"/>
    <property type="match status" value="1"/>
</dbReference>
<dbReference type="Pfam" id="PF00179">
    <property type="entry name" value="UQ_con"/>
    <property type="match status" value="1"/>
</dbReference>
<name>A0A0V0R1H6_PSEPJ</name>
<proteinExistence type="predicted"/>
<dbReference type="SMART" id="SM00212">
    <property type="entry name" value="UBCc"/>
    <property type="match status" value="1"/>
</dbReference>
<feature type="domain" description="UBC core" evidence="1">
    <location>
        <begin position="1"/>
        <end position="140"/>
    </location>
</feature>
<dbReference type="InParanoid" id="A0A0V0R1H6"/>
<dbReference type="EMBL" id="LDAU01000065">
    <property type="protein sequence ID" value="KRX08347.1"/>
    <property type="molecule type" value="Genomic_DNA"/>
</dbReference>
<dbReference type="InterPro" id="IPR050113">
    <property type="entry name" value="Ub_conjugating_enzyme"/>
</dbReference>
<dbReference type="Proteomes" id="UP000054937">
    <property type="component" value="Unassembled WGS sequence"/>
</dbReference>
<organism evidence="2 3">
    <name type="scientific">Pseudocohnilembus persalinus</name>
    <name type="common">Ciliate</name>
    <dbReference type="NCBI Taxonomy" id="266149"/>
    <lineage>
        <taxon>Eukaryota</taxon>
        <taxon>Sar</taxon>
        <taxon>Alveolata</taxon>
        <taxon>Ciliophora</taxon>
        <taxon>Intramacronucleata</taxon>
        <taxon>Oligohymenophorea</taxon>
        <taxon>Scuticociliatia</taxon>
        <taxon>Philasterida</taxon>
        <taxon>Pseudocohnilembidae</taxon>
        <taxon>Pseudocohnilembus</taxon>
    </lineage>
</organism>
<reference evidence="2 3" key="1">
    <citation type="journal article" date="2015" name="Sci. Rep.">
        <title>Genome of the facultative scuticociliatosis pathogen Pseudocohnilembus persalinus provides insight into its virulence through horizontal gene transfer.</title>
        <authorList>
            <person name="Xiong J."/>
            <person name="Wang G."/>
            <person name="Cheng J."/>
            <person name="Tian M."/>
            <person name="Pan X."/>
            <person name="Warren A."/>
            <person name="Jiang C."/>
            <person name="Yuan D."/>
            <person name="Miao W."/>
        </authorList>
    </citation>
    <scope>NUCLEOTIDE SEQUENCE [LARGE SCALE GENOMIC DNA]</scope>
    <source>
        <strain evidence="2">36N120E</strain>
    </source>
</reference>